<reference evidence="2" key="2">
    <citation type="submission" date="2015-01" db="EMBL/GenBank/DDBJ databases">
        <title>Evolutionary Origins and Diversification of the Mycorrhizal Mutualists.</title>
        <authorList>
            <consortium name="DOE Joint Genome Institute"/>
            <consortium name="Mycorrhizal Genomics Consortium"/>
            <person name="Kohler A."/>
            <person name="Kuo A."/>
            <person name="Nagy L.G."/>
            <person name="Floudas D."/>
            <person name="Copeland A."/>
            <person name="Barry K.W."/>
            <person name="Cichocki N."/>
            <person name="Veneault-Fourrey C."/>
            <person name="LaButti K."/>
            <person name="Lindquist E.A."/>
            <person name="Lipzen A."/>
            <person name="Lundell T."/>
            <person name="Morin E."/>
            <person name="Murat C."/>
            <person name="Riley R."/>
            <person name="Ohm R."/>
            <person name="Sun H."/>
            <person name="Tunlid A."/>
            <person name="Henrissat B."/>
            <person name="Grigoriev I.V."/>
            <person name="Hibbett D.S."/>
            <person name="Martin F."/>
        </authorList>
    </citation>
    <scope>NUCLEOTIDE SEQUENCE [LARGE SCALE GENOMIC DNA]</scope>
    <source>
        <strain evidence="2">LaAM-08-1</strain>
    </source>
</reference>
<organism evidence="1 2">
    <name type="scientific">Laccaria amethystina LaAM-08-1</name>
    <dbReference type="NCBI Taxonomy" id="1095629"/>
    <lineage>
        <taxon>Eukaryota</taxon>
        <taxon>Fungi</taxon>
        <taxon>Dikarya</taxon>
        <taxon>Basidiomycota</taxon>
        <taxon>Agaricomycotina</taxon>
        <taxon>Agaricomycetes</taxon>
        <taxon>Agaricomycetidae</taxon>
        <taxon>Agaricales</taxon>
        <taxon>Agaricineae</taxon>
        <taxon>Hydnangiaceae</taxon>
        <taxon>Laccaria</taxon>
    </lineage>
</organism>
<reference evidence="1 2" key="1">
    <citation type="submission" date="2014-04" db="EMBL/GenBank/DDBJ databases">
        <authorList>
            <consortium name="DOE Joint Genome Institute"/>
            <person name="Kuo A."/>
            <person name="Kohler A."/>
            <person name="Nagy L.G."/>
            <person name="Floudas D."/>
            <person name="Copeland A."/>
            <person name="Barry K.W."/>
            <person name="Cichocki N."/>
            <person name="Veneault-Fourrey C."/>
            <person name="LaButti K."/>
            <person name="Lindquist E.A."/>
            <person name="Lipzen A."/>
            <person name="Lundell T."/>
            <person name="Morin E."/>
            <person name="Murat C."/>
            <person name="Sun H."/>
            <person name="Tunlid A."/>
            <person name="Henrissat B."/>
            <person name="Grigoriev I.V."/>
            <person name="Hibbett D.S."/>
            <person name="Martin F."/>
            <person name="Nordberg H.P."/>
            <person name="Cantor M.N."/>
            <person name="Hua S.X."/>
        </authorList>
    </citation>
    <scope>NUCLEOTIDE SEQUENCE [LARGE SCALE GENOMIC DNA]</scope>
    <source>
        <strain evidence="1 2">LaAM-08-1</strain>
    </source>
</reference>
<protein>
    <submittedName>
        <fullName evidence="1">Uncharacterized protein</fullName>
    </submittedName>
</protein>
<dbReference type="Proteomes" id="UP000054477">
    <property type="component" value="Unassembled WGS sequence"/>
</dbReference>
<dbReference type="EMBL" id="KN838660">
    <property type="protein sequence ID" value="KIJ98849.1"/>
    <property type="molecule type" value="Genomic_DNA"/>
</dbReference>
<proteinExistence type="predicted"/>
<evidence type="ECO:0000313" key="2">
    <source>
        <dbReference type="Proteomes" id="UP000054477"/>
    </source>
</evidence>
<keyword evidence="2" id="KW-1185">Reference proteome</keyword>
<accession>A0A0C9WN73</accession>
<dbReference type="HOGENOM" id="CLU_2996805_0_0_1"/>
<sequence length="57" mass="6382">MRETSYITPKTSYRLHAAPTAHCHKIRSTECLGHIFLRLVVRGSSSRLALALCQGSR</sequence>
<gene>
    <name evidence="1" type="ORF">K443DRAFT_680429</name>
</gene>
<evidence type="ECO:0000313" key="1">
    <source>
        <dbReference type="EMBL" id="KIJ98849.1"/>
    </source>
</evidence>
<dbReference type="AlphaFoldDB" id="A0A0C9WN73"/>
<name>A0A0C9WN73_9AGAR</name>